<dbReference type="InterPro" id="IPR000276">
    <property type="entry name" value="GPCR_Rhodpsn"/>
</dbReference>
<dbReference type="GO" id="GO:0005886">
    <property type="term" value="C:plasma membrane"/>
    <property type="evidence" value="ECO:0007669"/>
    <property type="project" value="UniProtKB-SubCell"/>
</dbReference>
<dbReference type="Gene3D" id="1.20.1070.10">
    <property type="entry name" value="Rhodopsin 7-helix transmembrane proteins"/>
    <property type="match status" value="1"/>
</dbReference>
<dbReference type="SUPFAM" id="SSF81321">
    <property type="entry name" value="Family A G protein-coupled receptor-like"/>
    <property type="match status" value="1"/>
</dbReference>
<sequence>SMKNYRYVIIPGDPRGKFEKHASVSSPSWKREVRPQSYLRERSLPHSRRHDMDLLAIYTIIFITIMNATLVPSLSSPSLRDAETTNTSEHIHVTIRIWVTVLLTVIIVLTILGNVLVCLAFYRRPHLRGVSYYPIVSLALADILCGISAMPAYIAKKHTAGGDKERITCDVFRFTYFFSMYASILSVTVVSLKRFIAIKMPIWYRTLLTKRKMITALMLSWLDAALVSMLPFVWRRENTDELCTYRPSKEWSMMVILLNVCLPFVIMFSCHFYTFHFTIRLFRAKHRTKTTDTAVDAGRRNTIDGISAENNEAILAKRERDLMCTMAIVLGAFIVCWAPSTLYYFLHMVCPHCYRPSFKQVEPVFNAVVKLLTFVNSCLNPIIYCLLNKHLREEIYLSLLKKSEARRRKFKQSKEINRIDAKEET</sequence>
<dbReference type="PANTHER" id="PTHR24246">
    <property type="entry name" value="OLFACTORY RECEPTOR AND ADENOSINE RECEPTOR"/>
    <property type="match status" value="1"/>
</dbReference>
<accession>A0A6S7G7Z8</accession>
<proteinExistence type="predicted"/>
<evidence type="ECO:0000256" key="7">
    <source>
        <dbReference type="ARBA" id="ARBA00023170"/>
    </source>
</evidence>
<evidence type="ECO:0000256" key="8">
    <source>
        <dbReference type="ARBA" id="ARBA00023180"/>
    </source>
</evidence>
<dbReference type="SMART" id="SM01381">
    <property type="entry name" value="7TM_GPCR_Srsx"/>
    <property type="match status" value="1"/>
</dbReference>
<evidence type="ECO:0000313" key="10">
    <source>
        <dbReference type="EMBL" id="CAB3989444.1"/>
    </source>
</evidence>
<comment type="caution">
    <text evidence="10">The sequence shown here is derived from an EMBL/GenBank/DDBJ whole genome shotgun (WGS) entry which is preliminary data.</text>
</comment>
<dbReference type="Proteomes" id="UP001152795">
    <property type="component" value="Unassembled WGS sequence"/>
</dbReference>
<dbReference type="EMBL" id="CACRXK020001490">
    <property type="protein sequence ID" value="CAB3989444.1"/>
    <property type="molecule type" value="Genomic_DNA"/>
</dbReference>
<evidence type="ECO:0000256" key="9">
    <source>
        <dbReference type="ARBA" id="ARBA00023224"/>
    </source>
</evidence>
<evidence type="ECO:0000256" key="4">
    <source>
        <dbReference type="ARBA" id="ARBA00022989"/>
    </source>
</evidence>
<dbReference type="InterPro" id="IPR017452">
    <property type="entry name" value="GPCR_Rhodpsn_7TM"/>
</dbReference>
<keyword evidence="3" id="KW-0812">Transmembrane</keyword>
<keyword evidence="2" id="KW-1003">Cell membrane</keyword>
<feature type="non-terminal residue" evidence="10">
    <location>
        <position position="425"/>
    </location>
</feature>
<keyword evidence="11" id="KW-1185">Reference proteome</keyword>
<keyword evidence="9" id="KW-0807">Transducer</keyword>
<keyword evidence="6" id="KW-0472">Membrane</keyword>
<evidence type="ECO:0000256" key="1">
    <source>
        <dbReference type="ARBA" id="ARBA00004651"/>
    </source>
</evidence>
<protein>
    <submittedName>
        <fullName evidence="10">Histamine H2 receptor-like</fullName>
    </submittedName>
</protein>
<evidence type="ECO:0000256" key="3">
    <source>
        <dbReference type="ARBA" id="ARBA00022692"/>
    </source>
</evidence>
<evidence type="ECO:0000256" key="6">
    <source>
        <dbReference type="ARBA" id="ARBA00023136"/>
    </source>
</evidence>
<keyword evidence="7 10" id="KW-0675">Receptor</keyword>
<evidence type="ECO:0000256" key="2">
    <source>
        <dbReference type="ARBA" id="ARBA00022475"/>
    </source>
</evidence>
<keyword evidence="4" id="KW-1133">Transmembrane helix</keyword>
<reference evidence="10" key="1">
    <citation type="submission" date="2020-04" db="EMBL/GenBank/DDBJ databases">
        <authorList>
            <person name="Alioto T."/>
            <person name="Alioto T."/>
            <person name="Gomez Garrido J."/>
        </authorList>
    </citation>
    <scope>NUCLEOTIDE SEQUENCE</scope>
    <source>
        <strain evidence="10">A484AB</strain>
    </source>
</reference>
<gene>
    <name evidence="10" type="ORF">PACLA_8A042670</name>
</gene>
<comment type="subcellular location">
    <subcellularLocation>
        <location evidence="1">Cell membrane</location>
        <topology evidence="1">Multi-pass membrane protein</topology>
    </subcellularLocation>
</comment>
<dbReference type="OrthoDB" id="10044919at2759"/>
<dbReference type="GO" id="GO:0004930">
    <property type="term" value="F:G protein-coupled receptor activity"/>
    <property type="evidence" value="ECO:0007669"/>
    <property type="project" value="UniProtKB-KW"/>
</dbReference>
<keyword evidence="5" id="KW-0297">G-protein coupled receptor</keyword>
<dbReference type="PANTHER" id="PTHR24246:SF27">
    <property type="entry name" value="ADENOSINE RECEPTOR, ISOFORM A"/>
    <property type="match status" value="1"/>
</dbReference>
<organism evidence="10 11">
    <name type="scientific">Paramuricea clavata</name>
    <name type="common">Red gorgonian</name>
    <name type="synonym">Violescent sea-whip</name>
    <dbReference type="NCBI Taxonomy" id="317549"/>
    <lineage>
        <taxon>Eukaryota</taxon>
        <taxon>Metazoa</taxon>
        <taxon>Cnidaria</taxon>
        <taxon>Anthozoa</taxon>
        <taxon>Octocorallia</taxon>
        <taxon>Malacalcyonacea</taxon>
        <taxon>Plexauridae</taxon>
        <taxon>Paramuricea</taxon>
    </lineage>
</organism>
<name>A0A6S7G7Z8_PARCT</name>
<evidence type="ECO:0000256" key="5">
    <source>
        <dbReference type="ARBA" id="ARBA00023040"/>
    </source>
</evidence>
<dbReference type="PROSITE" id="PS50262">
    <property type="entry name" value="G_PROTEIN_RECEP_F1_2"/>
    <property type="match status" value="1"/>
</dbReference>
<dbReference type="CDD" id="cd14967">
    <property type="entry name" value="7tmA_amine_R-like"/>
    <property type="match status" value="1"/>
</dbReference>
<evidence type="ECO:0000313" key="11">
    <source>
        <dbReference type="Proteomes" id="UP001152795"/>
    </source>
</evidence>
<dbReference type="AlphaFoldDB" id="A0A6S7G7Z8"/>
<dbReference type="PRINTS" id="PR00237">
    <property type="entry name" value="GPCRRHODOPSN"/>
</dbReference>
<keyword evidence="8" id="KW-0325">Glycoprotein</keyword>
<dbReference type="Pfam" id="PF00001">
    <property type="entry name" value="7tm_1"/>
    <property type="match status" value="1"/>
</dbReference>